<keyword evidence="5" id="KW-1185">Reference proteome</keyword>
<feature type="chain" id="PRO_5022989452" evidence="3">
    <location>
        <begin position="19"/>
        <end position="170"/>
    </location>
</feature>
<name>A0A5C0VKP0_9SPHI</name>
<evidence type="ECO:0000313" key="5">
    <source>
        <dbReference type="Proteomes" id="UP000323653"/>
    </source>
</evidence>
<keyword evidence="2" id="KW-1133">Transmembrane helix</keyword>
<feature type="signal peptide" evidence="3">
    <location>
        <begin position="1"/>
        <end position="18"/>
    </location>
</feature>
<evidence type="ECO:0000313" key="4">
    <source>
        <dbReference type="EMBL" id="QEK51524.1"/>
    </source>
</evidence>
<proteinExistence type="predicted"/>
<feature type="coiled-coil region" evidence="1">
    <location>
        <begin position="113"/>
        <end position="147"/>
    </location>
</feature>
<dbReference type="Proteomes" id="UP000323653">
    <property type="component" value="Chromosome"/>
</dbReference>
<dbReference type="AlphaFoldDB" id="A0A5C0VKP0"/>
<keyword evidence="2" id="KW-0472">Membrane</keyword>
<accession>A0A5C0VKP0</accession>
<protein>
    <submittedName>
        <fullName evidence="4">Uncharacterized protein</fullName>
    </submittedName>
</protein>
<dbReference type="EMBL" id="CP043329">
    <property type="protein sequence ID" value="QEK51524.1"/>
    <property type="molecule type" value="Genomic_DNA"/>
</dbReference>
<keyword evidence="3" id="KW-0732">Signal</keyword>
<organism evidence="4 5">
    <name type="scientific">Pedobacter aquae</name>
    <dbReference type="NCBI Taxonomy" id="2605747"/>
    <lineage>
        <taxon>Bacteria</taxon>
        <taxon>Pseudomonadati</taxon>
        <taxon>Bacteroidota</taxon>
        <taxon>Sphingobacteriia</taxon>
        <taxon>Sphingobacteriales</taxon>
        <taxon>Sphingobacteriaceae</taxon>
        <taxon>Pedobacter</taxon>
    </lineage>
</organism>
<evidence type="ECO:0000256" key="1">
    <source>
        <dbReference type="SAM" id="Coils"/>
    </source>
</evidence>
<gene>
    <name evidence="4" type="ORF">FYC62_07510</name>
</gene>
<feature type="transmembrane region" description="Helical" evidence="2">
    <location>
        <begin position="146"/>
        <end position="163"/>
    </location>
</feature>
<keyword evidence="2" id="KW-0812">Transmembrane</keyword>
<dbReference type="RefSeq" id="WP_149074510.1">
    <property type="nucleotide sequence ID" value="NZ_CP043329.1"/>
</dbReference>
<sequence>MMKYILGLLILCATTLHANTQSDSLAYQLQRNKINTMLDARSSKFGLYAESLATRTGIFGFKTKKDMQKSIDILIEIIQTDNEILKETKTLLDYKTFEQEKVLSQSKESESRNLAYMRTINKLENDRERIKNELDATENSLHSYQILFYLLLMLTLGLGVFIYRKIYQNK</sequence>
<dbReference type="KEGG" id="pej:FYC62_07510"/>
<evidence type="ECO:0000256" key="2">
    <source>
        <dbReference type="SAM" id="Phobius"/>
    </source>
</evidence>
<reference evidence="4 5" key="1">
    <citation type="submission" date="2019-08" db="EMBL/GenBank/DDBJ databases">
        <title>Pedobacter sp. nov., isolated from Han river, South Korea.</title>
        <authorList>
            <person name="Lee D.-H."/>
            <person name="Kim Y.-S."/>
            <person name="Hwang E.-M."/>
            <person name="Le Tran T.C."/>
            <person name="Cha C.-J."/>
        </authorList>
    </citation>
    <scope>NUCLEOTIDE SEQUENCE [LARGE SCALE GENOMIC DNA]</scope>
    <source>
        <strain evidence="4 5">CJ43</strain>
    </source>
</reference>
<keyword evidence="1" id="KW-0175">Coiled coil</keyword>
<evidence type="ECO:0000256" key="3">
    <source>
        <dbReference type="SAM" id="SignalP"/>
    </source>
</evidence>